<name>A0A164QVR5_9AGAM</name>
<evidence type="ECO:0000256" key="1">
    <source>
        <dbReference type="SAM" id="MobiDB-lite"/>
    </source>
</evidence>
<organism evidence="2 3">
    <name type="scientific">Sistotremastrum niveocremeum HHB9708</name>
    <dbReference type="NCBI Taxonomy" id="1314777"/>
    <lineage>
        <taxon>Eukaryota</taxon>
        <taxon>Fungi</taxon>
        <taxon>Dikarya</taxon>
        <taxon>Basidiomycota</taxon>
        <taxon>Agaricomycotina</taxon>
        <taxon>Agaricomycetes</taxon>
        <taxon>Sistotremastrales</taxon>
        <taxon>Sistotremastraceae</taxon>
        <taxon>Sertulicium</taxon>
        <taxon>Sertulicium niveocremeum</taxon>
    </lineage>
</organism>
<evidence type="ECO:0008006" key="4">
    <source>
        <dbReference type="Google" id="ProtNLM"/>
    </source>
</evidence>
<dbReference type="Proteomes" id="UP000076722">
    <property type="component" value="Unassembled WGS sequence"/>
</dbReference>
<proteinExistence type="predicted"/>
<dbReference type="AlphaFoldDB" id="A0A164QVR5"/>
<accession>A0A164QVR5</accession>
<feature type="region of interest" description="Disordered" evidence="1">
    <location>
        <begin position="259"/>
        <end position="296"/>
    </location>
</feature>
<keyword evidence="3" id="KW-1185">Reference proteome</keyword>
<protein>
    <recommendedName>
        <fullName evidence="4">BTB domain-containing protein</fullName>
    </recommendedName>
</protein>
<feature type="compositionally biased region" description="Polar residues" evidence="1">
    <location>
        <begin position="80"/>
        <end position="89"/>
    </location>
</feature>
<reference evidence="2 3" key="1">
    <citation type="journal article" date="2016" name="Mol. Biol. Evol.">
        <title>Comparative Genomics of Early-Diverging Mushroom-Forming Fungi Provides Insights into the Origins of Lignocellulose Decay Capabilities.</title>
        <authorList>
            <person name="Nagy L.G."/>
            <person name="Riley R."/>
            <person name="Tritt A."/>
            <person name="Adam C."/>
            <person name="Daum C."/>
            <person name="Floudas D."/>
            <person name="Sun H."/>
            <person name="Yadav J.S."/>
            <person name="Pangilinan J."/>
            <person name="Larsson K.H."/>
            <person name="Matsuura K."/>
            <person name="Barry K."/>
            <person name="Labutti K."/>
            <person name="Kuo R."/>
            <person name="Ohm R.A."/>
            <person name="Bhattacharya S.S."/>
            <person name="Shirouzu T."/>
            <person name="Yoshinaga Y."/>
            <person name="Martin F.M."/>
            <person name="Grigoriev I.V."/>
            <person name="Hibbett D.S."/>
        </authorList>
    </citation>
    <scope>NUCLEOTIDE SEQUENCE [LARGE SCALE GENOMIC DNA]</scope>
    <source>
        <strain evidence="2 3">HHB9708</strain>
    </source>
</reference>
<dbReference type="EMBL" id="KV419424">
    <property type="protein sequence ID" value="KZS90011.1"/>
    <property type="molecule type" value="Genomic_DNA"/>
</dbReference>
<dbReference type="OrthoDB" id="3366352at2759"/>
<evidence type="ECO:0000313" key="3">
    <source>
        <dbReference type="Proteomes" id="UP000076722"/>
    </source>
</evidence>
<gene>
    <name evidence="2" type="ORF">SISNIDRAFT_416262</name>
</gene>
<evidence type="ECO:0000313" key="2">
    <source>
        <dbReference type="EMBL" id="KZS90011.1"/>
    </source>
</evidence>
<feature type="region of interest" description="Disordered" evidence="1">
    <location>
        <begin position="63"/>
        <end position="96"/>
    </location>
</feature>
<sequence>MAPTLVSPAPGVSFVLRPFPPPHLVGVPVDYIVAQLHKLAQAYWDKPETADCTLIVPLSSAFKARPTRPDPRAPRPSTSNALKNQNPLQTGPFAFPGQDSYLGRRGSAPVTGEGVRRRLVLHRDYLSSQSTFLQTVFVGASPFDLAARPRPLTSQLAAGAFPVPPQCHPRLLPCAPNHPQVYLPVPDPDSFPHLIHYLYFGKTDYIEECLNDGSIKWESIVRNVEYLGLRDDIKVFLGRWWGTWLDPASRMRKGTAVVQAVDDDSDGGDGGDEAEDEDRLAIRIRPRPRTRPEDSP</sequence>
<feature type="compositionally biased region" description="Acidic residues" evidence="1">
    <location>
        <begin position="261"/>
        <end position="278"/>
    </location>
</feature>